<feature type="transmembrane region" description="Helical" evidence="8">
    <location>
        <begin position="53"/>
        <end position="74"/>
    </location>
</feature>
<sequence length="327" mass="35862">MALSEILSRMASQDTVPLTPREAASGLLGSVSMTCWIFLLVPQLIENYRNGNAEAISLLFVFVWFIGDITNLLGGVLAGLVPVIVAIAVYFCIADGVLIAQCLYYKARNARLENIHRRRRSSTETPDPTTPLLGRRFSDSVPAAHGRRRSSGSMRGHQGMGRRESQVEDPLAKIVEEIEYGREAWIKNLISVIGIFVVGMAGWTIAWQTGMWAPAPQENTKPADMVTGGAVLGYASAVCYLGARLPQIYKNYRDQSCEGLSLLFFILSLLGNLTYGAGILCHSTDHDYVVTNLPWLIGSLGTMAEDVVIFIQFRLYAIQDAQTLPSS</sequence>
<comment type="catalytic activity">
    <reaction evidence="6">
        <text>L-histidine(out) + L-arginine(in) = L-histidine(in) + L-arginine(out)</text>
        <dbReference type="Rhea" id="RHEA:71063"/>
        <dbReference type="ChEBI" id="CHEBI:32682"/>
        <dbReference type="ChEBI" id="CHEBI:57595"/>
    </reaction>
</comment>
<dbReference type="PANTHER" id="PTHR16201">
    <property type="entry name" value="SEVEN TRANSMEMBRANE PROTEIN 1-RELATED"/>
    <property type="match status" value="1"/>
</dbReference>
<dbReference type="InterPro" id="IPR006603">
    <property type="entry name" value="PQ-loop_rpt"/>
</dbReference>
<dbReference type="GeneID" id="81601464"/>
<evidence type="ECO:0000256" key="3">
    <source>
        <dbReference type="ARBA" id="ARBA00022989"/>
    </source>
</evidence>
<comment type="subcellular location">
    <subcellularLocation>
        <location evidence="1">Membrane</location>
        <topology evidence="1">Multi-pass membrane protein</topology>
    </subcellularLocation>
</comment>
<feature type="transmembrane region" description="Helical" evidence="8">
    <location>
        <begin position="80"/>
        <end position="105"/>
    </location>
</feature>
<keyword evidence="3 8" id="KW-1133">Transmembrane helix</keyword>
<keyword evidence="4 8" id="KW-0472">Membrane</keyword>
<dbReference type="SMART" id="SM00679">
    <property type="entry name" value="CTNS"/>
    <property type="match status" value="2"/>
</dbReference>
<dbReference type="Pfam" id="PF04193">
    <property type="entry name" value="PQ-loop"/>
    <property type="match status" value="2"/>
</dbReference>
<accession>A0AAD6G0B5</accession>
<organism evidence="9 10">
    <name type="scientific">Penicillium daleae</name>
    <dbReference type="NCBI Taxonomy" id="63821"/>
    <lineage>
        <taxon>Eukaryota</taxon>
        <taxon>Fungi</taxon>
        <taxon>Dikarya</taxon>
        <taxon>Ascomycota</taxon>
        <taxon>Pezizomycotina</taxon>
        <taxon>Eurotiomycetes</taxon>
        <taxon>Eurotiomycetidae</taxon>
        <taxon>Eurotiales</taxon>
        <taxon>Aspergillaceae</taxon>
        <taxon>Penicillium</taxon>
    </lineage>
</organism>
<dbReference type="FunFam" id="1.20.1280.290:FF:000009">
    <property type="entry name" value="PQ loop repeat family protein"/>
    <property type="match status" value="1"/>
</dbReference>
<feature type="transmembrane region" description="Helical" evidence="8">
    <location>
        <begin position="189"/>
        <end position="206"/>
    </location>
</feature>
<evidence type="ECO:0000256" key="5">
    <source>
        <dbReference type="ARBA" id="ARBA00038039"/>
    </source>
</evidence>
<dbReference type="Proteomes" id="UP001213681">
    <property type="component" value="Unassembled WGS sequence"/>
</dbReference>
<evidence type="ECO:0000256" key="8">
    <source>
        <dbReference type="SAM" id="Phobius"/>
    </source>
</evidence>
<dbReference type="AlphaFoldDB" id="A0AAD6G0B5"/>
<evidence type="ECO:0008006" key="11">
    <source>
        <dbReference type="Google" id="ProtNLM"/>
    </source>
</evidence>
<proteinExistence type="inferred from homology"/>
<dbReference type="PANTHER" id="PTHR16201:SF44">
    <property type="entry name" value="SEVEN TRANSMEMBRANE PROTEIN 1"/>
    <property type="match status" value="1"/>
</dbReference>
<feature type="transmembrane region" description="Helical" evidence="8">
    <location>
        <begin position="295"/>
        <end position="317"/>
    </location>
</feature>
<gene>
    <name evidence="9" type="ORF">N7458_007839</name>
</gene>
<evidence type="ECO:0000313" key="9">
    <source>
        <dbReference type="EMBL" id="KAJ5443967.1"/>
    </source>
</evidence>
<keyword evidence="2 8" id="KW-0812">Transmembrane</keyword>
<dbReference type="GO" id="GO:0034486">
    <property type="term" value="P:vacuolar transmembrane transport"/>
    <property type="evidence" value="ECO:0007669"/>
    <property type="project" value="UniProtKB-ARBA"/>
</dbReference>
<feature type="transmembrane region" description="Helical" evidence="8">
    <location>
        <begin position="257"/>
        <end position="275"/>
    </location>
</feature>
<protein>
    <recommendedName>
        <fullName evidence="11">Vacuolar membrane PQ loop repeat protein</fullName>
    </recommendedName>
</protein>
<feature type="transmembrane region" description="Helical" evidence="8">
    <location>
        <begin position="226"/>
        <end position="245"/>
    </location>
</feature>
<dbReference type="GO" id="GO:0015174">
    <property type="term" value="F:basic amino acid transmembrane transporter activity"/>
    <property type="evidence" value="ECO:0007669"/>
    <property type="project" value="UniProtKB-ARBA"/>
</dbReference>
<dbReference type="EMBL" id="JAPVEA010000007">
    <property type="protein sequence ID" value="KAJ5443967.1"/>
    <property type="molecule type" value="Genomic_DNA"/>
</dbReference>
<reference evidence="9" key="1">
    <citation type="submission" date="2022-12" db="EMBL/GenBank/DDBJ databases">
        <authorList>
            <person name="Petersen C."/>
        </authorList>
    </citation>
    <scope>NUCLEOTIDE SEQUENCE</scope>
    <source>
        <strain evidence="9">IBT 16125</strain>
    </source>
</reference>
<feature type="region of interest" description="Disordered" evidence="7">
    <location>
        <begin position="118"/>
        <end position="165"/>
    </location>
</feature>
<evidence type="ECO:0000313" key="10">
    <source>
        <dbReference type="Proteomes" id="UP001213681"/>
    </source>
</evidence>
<dbReference type="RefSeq" id="XP_056764047.1">
    <property type="nucleotide sequence ID" value="XM_056911221.1"/>
</dbReference>
<dbReference type="Gene3D" id="1.20.1280.290">
    <property type="match status" value="2"/>
</dbReference>
<dbReference type="GO" id="GO:0098852">
    <property type="term" value="C:lytic vacuole membrane"/>
    <property type="evidence" value="ECO:0007669"/>
    <property type="project" value="UniProtKB-ARBA"/>
</dbReference>
<keyword evidence="10" id="KW-1185">Reference proteome</keyword>
<evidence type="ECO:0000256" key="2">
    <source>
        <dbReference type="ARBA" id="ARBA00022692"/>
    </source>
</evidence>
<evidence type="ECO:0000256" key="1">
    <source>
        <dbReference type="ARBA" id="ARBA00004141"/>
    </source>
</evidence>
<evidence type="ECO:0000256" key="4">
    <source>
        <dbReference type="ARBA" id="ARBA00023136"/>
    </source>
</evidence>
<comment type="similarity">
    <text evidence="5">Belongs to the laat-1 family.</text>
</comment>
<name>A0AAD6G0B5_9EURO</name>
<evidence type="ECO:0000256" key="7">
    <source>
        <dbReference type="SAM" id="MobiDB-lite"/>
    </source>
</evidence>
<comment type="caution">
    <text evidence="9">The sequence shown here is derived from an EMBL/GenBank/DDBJ whole genome shotgun (WGS) entry which is preliminary data.</text>
</comment>
<feature type="transmembrane region" description="Helical" evidence="8">
    <location>
        <begin position="23"/>
        <end position="41"/>
    </location>
</feature>
<dbReference type="InterPro" id="IPR051415">
    <property type="entry name" value="LAAT-1"/>
</dbReference>
<evidence type="ECO:0000256" key="6">
    <source>
        <dbReference type="ARBA" id="ARBA00050768"/>
    </source>
</evidence>
<dbReference type="FunFam" id="1.20.1280.290:FF:000012">
    <property type="entry name" value="Vacuolar membrane PQ loop repeat protein"/>
    <property type="match status" value="1"/>
</dbReference>
<reference evidence="9" key="2">
    <citation type="journal article" date="2023" name="IMA Fungus">
        <title>Comparative genomic study of the Penicillium genus elucidates a diverse pangenome and 15 lateral gene transfer events.</title>
        <authorList>
            <person name="Petersen C."/>
            <person name="Sorensen T."/>
            <person name="Nielsen M.R."/>
            <person name="Sondergaard T.E."/>
            <person name="Sorensen J.L."/>
            <person name="Fitzpatrick D.A."/>
            <person name="Frisvad J.C."/>
            <person name="Nielsen K.L."/>
        </authorList>
    </citation>
    <scope>NUCLEOTIDE SEQUENCE</scope>
    <source>
        <strain evidence="9">IBT 16125</strain>
    </source>
</reference>